<evidence type="ECO:0000313" key="12">
    <source>
        <dbReference type="Proteomes" id="UP001186944"/>
    </source>
</evidence>
<proteinExistence type="predicted"/>
<dbReference type="GO" id="GO:0005886">
    <property type="term" value="C:plasma membrane"/>
    <property type="evidence" value="ECO:0007669"/>
    <property type="project" value="TreeGrafter"/>
</dbReference>
<feature type="transmembrane region" description="Helical" evidence="9">
    <location>
        <begin position="241"/>
        <end position="262"/>
    </location>
</feature>
<dbReference type="AlphaFoldDB" id="A0AA89BV21"/>
<sequence>MYFKQEEWNSFYDDYYSDYIDKFSALNSSMMEPNMSNPMSHAIMEDGHGEWRHGDQFRRNGSDLDAPLSFNESYSYYLLEAYYYRDPAKEAEHKKVLAIQSFISLTLVHIGLFITLLLTLERFIAVFFPLRAMSCLTTGKTRIISFIVLSLCILIHIPQLVIEIVSADKSVVINFKENFTKDTVIDPVRQHYRSFFAYSTLAICLFTFTFNVALLIKLFLMKRQLRGRKHIQKAEGNEINVSVAIAVLVFFQLPFHIFISVINELSYKFVKKNLDIVNQLLVASRLLNVFHVALNFVIYCVMAKNCRHVLRIIFCRMTRKRVSVKSLRTEYSAQTSSMRKHPDHIPLNGPVDGNGREAQNAV</sequence>
<dbReference type="PANTHER" id="PTHR24243:SF233">
    <property type="entry name" value="THYROTROPIN-RELEASING HORMONE RECEPTOR"/>
    <property type="match status" value="1"/>
</dbReference>
<accession>A0AA89BV21</accession>
<name>A0AA89BV21_PINIB</name>
<feature type="transmembrane region" description="Helical" evidence="9">
    <location>
        <begin position="97"/>
        <end position="120"/>
    </location>
</feature>
<evidence type="ECO:0000313" key="11">
    <source>
        <dbReference type="EMBL" id="KAK3088395.1"/>
    </source>
</evidence>
<dbReference type="Proteomes" id="UP001186944">
    <property type="component" value="Unassembled WGS sequence"/>
</dbReference>
<dbReference type="InterPro" id="IPR017452">
    <property type="entry name" value="GPCR_Rhodpsn_7TM"/>
</dbReference>
<evidence type="ECO:0000256" key="4">
    <source>
        <dbReference type="ARBA" id="ARBA00023040"/>
    </source>
</evidence>
<evidence type="ECO:0000256" key="7">
    <source>
        <dbReference type="ARBA" id="ARBA00023224"/>
    </source>
</evidence>
<comment type="subcellular location">
    <subcellularLocation>
        <location evidence="1">Membrane</location>
        <topology evidence="1">Multi-pass membrane protein</topology>
    </subcellularLocation>
</comment>
<reference evidence="11" key="1">
    <citation type="submission" date="2019-08" db="EMBL/GenBank/DDBJ databases">
        <title>The improved chromosome-level genome for the pearl oyster Pinctada fucata martensii using PacBio sequencing and Hi-C.</title>
        <authorList>
            <person name="Zheng Z."/>
        </authorList>
    </citation>
    <scope>NUCLEOTIDE SEQUENCE</scope>
    <source>
        <strain evidence="11">ZZ-2019</strain>
        <tissue evidence="11">Adductor muscle</tissue>
    </source>
</reference>
<keyword evidence="12" id="KW-1185">Reference proteome</keyword>
<keyword evidence="3 9" id="KW-1133">Transmembrane helix</keyword>
<protein>
    <recommendedName>
        <fullName evidence="10">G-protein coupled receptors family 1 profile domain-containing protein</fullName>
    </recommendedName>
</protein>
<dbReference type="InterPro" id="IPR000276">
    <property type="entry name" value="GPCR_Rhodpsn"/>
</dbReference>
<evidence type="ECO:0000256" key="6">
    <source>
        <dbReference type="ARBA" id="ARBA00023170"/>
    </source>
</evidence>
<dbReference type="GO" id="GO:0004930">
    <property type="term" value="F:G protein-coupled receptor activity"/>
    <property type="evidence" value="ECO:0007669"/>
    <property type="project" value="UniProtKB-KW"/>
</dbReference>
<feature type="transmembrane region" description="Helical" evidence="9">
    <location>
        <begin position="282"/>
        <end position="302"/>
    </location>
</feature>
<feature type="region of interest" description="Disordered" evidence="8">
    <location>
        <begin position="333"/>
        <end position="362"/>
    </location>
</feature>
<keyword evidence="7" id="KW-0807">Transducer</keyword>
<evidence type="ECO:0000256" key="5">
    <source>
        <dbReference type="ARBA" id="ARBA00023136"/>
    </source>
</evidence>
<feature type="transmembrane region" description="Helical" evidence="9">
    <location>
        <begin position="195"/>
        <end position="220"/>
    </location>
</feature>
<evidence type="ECO:0000256" key="8">
    <source>
        <dbReference type="SAM" id="MobiDB-lite"/>
    </source>
</evidence>
<evidence type="ECO:0000256" key="9">
    <source>
        <dbReference type="SAM" id="Phobius"/>
    </source>
</evidence>
<keyword evidence="4" id="KW-0297">G-protein coupled receptor</keyword>
<dbReference type="PROSITE" id="PS50262">
    <property type="entry name" value="G_PROTEIN_RECEP_F1_2"/>
    <property type="match status" value="1"/>
</dbReference>
<evidence type="ECO:0000256" key="3">
    <source>
        <dbReference type="ARBA" id="ARBA00022989"/>
    </source>
</evidence>
<feature type="transmembrane region" description="Helical" evidence="9">
    <location>
        <begin position="141"/>
        <end position="162"/>
    </location>
</feature>
<gene>
    <name evidence="11" type="ORF">FSP39_018625</name>
</gene>
<dbReference type="PANTHER" id="PTHR24243">
    <property type="entry name" value="G-PROTEIN COUPLED RECEPTOR"/>
    <property type="match status" value="1"/>
</dbReference>
<organism evidence="11 12">
    <name type="scientific">Pinctada imbricata</name>
    <name type="common">Atlantic pearl-oyster</name>
    <name type="synonym">Pinctada martensii</name>
    <dbReference type="NCBI Taxonomy" id="66713"/>
    <lineage>
        <taxon>Eukaryota</taxon>
        <taxon>Metazoa</taxon>
        <taxon>Spiralia</taxon>
        <taxon>Lophotrochozoa</taxon>
        <taxon>Mollusca</taxon>
        <taxon>Bivalvia</taxon>
        <taxon>Autobranchia</taxon>
        <taxon>Pteriomorphia</taxon>
        <taxon>Pterioida</taxon>
        <taxon>Pterioidea</taxon>
        <taxon>Pteriidae</taxon>
        <taxon>Pinctada</taxon>
    </lineage>
</organism>
<feature type="domain" description="G-protein coupled receptors family 1 profile" evidence="10">
    <location>
        <begin position="102"/>
        <end position="299"/>
    </location>
</feature>
<keyword evidence="5 9" id="KW-0472">Membrane</keyword>
<keyword evidence="6" id="KW-0675">Receptor</keyword>
<evidence type="ECO:0000256" key="2">
    <source>
        <dbReference type="ARBA" id="ARBA00022692"/>
    </source>
</evidence>
<dbReference type="EMBL" id="VSWD01000011">
    <property type="protein sequence ID" value="KAK3088395.1"/>
    <property type="molecule type" value="Genomic_DNA"/>
</dbReference>
<keyword evidence="2 9" id="KW-0812">Transmembrane</keyword>
<evidence type="ECO:0000259" key="10">
    <source>
        <dbReference type="PROSITE" id="PS50262"/>
    </source>
</evidence>
<dbReference type="Pfam" id="PF00001">
    <property type="entry name" value="7tm_1"/>
    <property type="match status" value="1"/>
</dbReference>
<dbReference type="Gene3D" id="1.20.1070.10">
    <property type="entry name" value="Rhodopsin 7-helix transmembrane proteins"/>
    <property type="match status" value="1"/>
</dbReference>
<comment type="caution">
    <text evidence="11">The sequence shown here is derived from an EMBL/GenBank/DDBJ whole genome shotgun (WGS) entry which is preliminary data.</text>
</comment>
<dbReference type="SUPFAM" id="SSF81321">
    <property type="entry name" value="Family A G protein-coupled receptor-like"/>
    <property type="match status" value="1"/>
</dbReference>
<evidence type="ECO:0000256" key="1">
    <source>
        <dbReference type="ARBA" id="ARBA00004141"/>
    </source>
</evidence>